<keyword evidence="3" id="KW-1185">Reference proteome</keyword>
<organism evidence="2 3">
    <name type="scientific">Cirrhinus molitorella</name>
    <name type="common">mud carp</name>
    <dbReference type="NCBI Taxonomy" id="172907"/>
    <lineage>
        <taxon>Eukaryota</taxon>
        <taxon>Metazoa</taxon>
        <taxon>Chordata</taxon>
        <taxon>Craniata</taxon>
        <taxon>Vertebrata</taxon>
        <taxon>Euteleostomi</taxon>
        <taxon>Actinopterygii</taxon>
        <taxon>Neopterygii</taxon>
        <taxon>Teleostei</taxon>
        <taxon>Ostariophysi</taxon>
        <taxon>Cypriniformes</taxon>
        <taxon>Cyprinidae</taxon>
        <taxon>Labeoninae</taxon>
        <taxon>Labeonini</taxon>
        <taxon>Cirrhinus</taxon>
    </lineage>
</organism>
<name>A0ABR3MBS1_9TELE</name>
<sequence>MFVHPPGIIRGKGRKSQAVRKVFLRGVGWARSGRGQPEDRALRIIHFTINCIHHGRAKISRTRDHSQSQSGETVVDLWET</sequence>
<dbReference type="Proteomes" id="UP001558613">
    <property type="component" value="Unassembled WGS sequence"/>
</dbReference>
<evidence type="ECO:0000313" key="2">
    <source>
        <dbReference type="EMBL" id="KAL1262550.1"/>
    </source>
</evidence>
<dbReference type="EMBL" id="JAYMGO010000013">
    <property type="protein sequence ID" value="KAL1262550.1"/>
    <property type="molecule type" value="Genomic_DNA"/>
</dbReference>
<accession>A0ABR3MBS1</accession>
<reference evidence="2 3" key="1">
    <citation type="submission" date="2023-09" db="EMBL/GenBank/DDBJ databases">
        <authorList>
            <person name="Wang M."/>
        </authorList>
    </citation>
    <scope>NUCLEOTIDE SEQUENCE [LARGE SCALE GENOMIC DNA]</scope>
    <source>
        <strain evidence="2">GT-2023</strain>
        <tissue evidence="2">Liver</tissue>
    </source>
</reference>
<comment type="caution">
    <text evidence="2">The sequence shown here is derived from an EMBL/GenBank/DDBJ whole genome shotgun (WGS) entry which is preliminary data.</text>
</comment>
<proteinExistence type="predicted"/>
<evidence type="ECO:0000313" key="3">
    <source>
        <dbReference type="Proteomes" id="UP001558613"/>
    </source>
</evidence>
<evidence type="ECO:0000256" key="1">
    <source>
        <dbReference type="SAM" id="MobiDB-lite"/>
    </source>
</evidence>
<protein>
    <submittedName>
        <fullName evidence="2">Uncharacterized protein</fullName>
    </submittedName>
</protein>
<feature type="region of interest" description="Disordered" evidence="1">
    <location>
        <begin position="58"/>
        <end position="80"/>
    </location>
</feature>
<gene>
    <name evidence="2" type="ORF">QQF64_005289</name>
</gene>